<feature type="region of interest" description="Disordered" evidence="1">
    <location>
        <begin position="86"/>
        <end position="108"/>
    </location>
</feature>
<dbReference type="OrthoDB" id="1132266at2"/>
<evidence type="ECO:0000256" key="1">
    <source>
        <dbReference type="SAM" id="MobiDB-lite"/>
    </source>
</evidence>
<dbReference type="EMBL" id="CP061813">
    <property type="protein sequence ID" value="QOD60418.1"/>
    <property type="molecule type" value="Genomic_DNA"/>
</dbReference>
<dbReference type="GO" id="GO:0032259">
    <property type="term" value="P:methylation"/>
    <property type="evidence" value="ECO:0007669"/>
    <property type="project" value="UniProtKB-KW"/>
</dbReference>
<keyword evidence="2" id="KW-1133">Transmembrane helix</keyword>
<dbReference type="InterPro" id="IPR045755">
    <property type="entry name" value="FtsL-like"/>
</dbReference>
<dbReference type="AlphaFoldDB" id="A0A7L8AEG8"/>
<keyword evidence="2" id="KW-0812">Transmembrane</keyword>
<keyword evidence="3" id="KW-0489">Methyltransferase</keyword>
<dbReference type="GO" id="GO:0008168">
    <property type="term" value="F:methyltransferase activity"/>
    <property type="evidence" value="ECO:0007669"/>
    <property type="project" value="UniProtKB-KW"/>
</dbReference>
<organism evidence="3 4">
    <name type="scientific">Polaribacter haliotis</name>
    <dbReference type="NCBI Taxonomy" id="1888915"/>
    <lineage>
        <taxon>Bacteria</taxon>
        <taxon>Pseudomonadati</taxon>
        <taxon>Bacteroidota</taxon>
        <taxon>Flavobacteriia</taxon>
        <taxon>Flavobacteriales</taxon>
        <taxon>Flavobacteriaceae</taxon>
    </lineage>
</organism>
<reference evidence="3 4" key="1">
    <citation type="journal article" date="2016" name="Int. J. Syst. Evol. Microbiol.">
        <title>Polaribacter haliotis sp. nov., isolated from the gut of abalone Haliotis discus hannai.</title>
        <authorList>
            <person name="Kim Y.O."/>
            <person name="Park I.S."/>
            <person name="Park S."/>
            <person name="Nam B.H."/>
            <person name="Park J.M."/>
            <person name="Kim D.G."/>
            <person name="Yoon J.H."/>
        </authorList>
    </citation>
    <scope>NUCLEOTIDE SEQUENCE [LARGE SCALE GENOMIC DNA]</scope>
    <source>
        <strain evidence="3 4">KCTC 52418</strain>
    </source>
</reference>
<gene>
    <name evidence="3" type="ORF">H9I45_13870</name>
</gene>
<proteinExistence type="predicted"/>
<dbReference type="Proteomes" id="UP000516764">
    <property type="component" value="Chromosome"/>
</dbReference>
<accession>A0A7L8AEG8</accession>
<keyword evidence="3" id="KW-0808">Transferase</keyword>
<evidence type="ECO:0000313" key="3">
    <source>
        <dbReference type="EMBL" id="QOD60418.1"/>
    </source>
</evidence>
<evidence type="ECO:0000256" key="2">
    <source>
        <dbReference type="SAM" id="Phobius"/>
    </source>
</evidence>
<feature type="transmembrane region" description="Helical" evidence="2">
    <location>
        <begin position="26"/>
        <end position="43"/>
    </location>
</feature>
<dbReference type="RefSeq" id="WP_088354529.1">
    <property type="nucleotide sequence ID" value="NZ_CP061813.1"/>
</dbReference>
<sequence length="108" mass="12540">MSKVRKGIYSFLRGSFLTDESAFKNWRIIIFVVALLLIMISMGHSAEKKVYKISELNKLKRELRAEHVDIGTILMRMKMESNIREKAKARGLKPSETPPKKIKVTYKK</sequence>
<protein>
    <submittedName>
        <fullName evidence="3">S-adenosyl-methyltransferase</fullName>
    </submittedName>
</protein>
<keyword evidence="2" id="KW-0472">Membrane</keyword>
<dbReference type="Pfam" id="PF19579">
    <property type="entry name" value="FtsL_2"/>
    <property type="match status" value="1"/>
</dbReference>
<evidence type="ECO:0000313" key="4">
    <source>
        <dbReference type="Proteomes" id="UP000516764"/>
    </source>
</evidence>
<dbReference type="KEGG" id="phal:H9I45_13870"/>
<keyword evidence="4" id="KW-1185">Reference proteome</keyword>
<name>A0A7L8AEG8_9FLAO</name>